<dbReference type="InterPro" id="IPR035994">
    <property type="entry name" value="Nucleoside_phosphorylase_sf"/>
</dbReference>
<accession>A0ABQ4KMB7</accession>
<keyword evidence="3" id="KW-1185">Reference proteome</keyword>
<evidence type="ECO:0000313" key="2">
    <source>
        <dbReference type="EMBL" id="GIN58649.1"/>
    </source>
</evidence>
<dbReference type="RefSeq" id="WP_246516888.1">
    <property type="nucleotide sequence ID" value="NZ_BORB01000027.1"/>
</dbReference>
<name>A0ABQ4KMB7_9BACI</name>
<dbReference type="PANTHER" id="PTHR46832">
    <property type="entry name" value="5'-METHYLTHIOADENOSINE/S-ADENOSYLHOMOCYSTEINE NUCLEOSIDASE"/>
    <property type="match status" value="1"/>
</dbReference>
<dbReference type="InterPro" id="IPR000845">
    <property type="entry name" value="Nucleoside_phosphorylase_d"/>
</dbReference>
<dbReference type="Proteomes" id="UP000679950">
    <property type="component" value="Unassembled WGS sequence"/>
</dbReference>
<dbReference type="Pfam" id="PF01048">
    <property type="entry name" value="PNP_UDP_1"/>
    <property type="match status" value="1"/>
</dbReference>
<dbReference type="EMBL" id="BORB01000027">
    <property type="protein sequence ID" value="GIN58649.1"/>
    <property type="molecule type" value="Genomic_DNA"/>
</dbReference>
<evidence type="ECO:0000259" key="1">
    <source>
        <dbReference type="Pfam" id="PF01048"/>
    </source>
</evidence>
<comment type="caution">
    <text evidence="2">The sequence shown here is derived from an EMBL/GenBank/DDBJ whole genome shotgun (WGS) entry which is preliminary data.</text>
</comment>
<proteinExistence type="predicted"/>
<dbReference type="SUPFAM" id="SSF53167">
    <property type="entry name" value="Purine and uridine phosphorylases"/>
    <property type="match status" value="1"/>
</dbReference>
<sequence>MDVEVSVLLDAMGDYKEEKYSNYSFYVGEIEELPVVVSRTEVGMVNAAASTTLLIEKYYPKAIINQGTAG</sequence>
<dbReference type="Gene3D" id="3.40.50.1580">
    <property type="entry name" value="Nucleoside phosphorylase domain"/>
    <property type="match status" value="1"/>
</dbReference>
<evidence type="ECO:0000313" key="3">
    <source>
        <dbReference type="Proteomes" id="UP000679950"/>
    </source>
</evidence>
<dbReference type="PANTHER" id="PTHR46832:SF1">
    <property type="entry name" value="5'-METHYLTHIOADENOSINE_S-ADENOSYLHOMOCYSTEINE NUCLEOSIDASE"/>
    <property type="match status" value="1"/>
</dbReference>
<reference evidence="2 3" key="1">
    <citation type="submission" date="2021-03" db="EMBL/GenBank/DDBJ databases">
        <title>Antimicrobial resistance genes in bacteria isolated from Japanese honey, and their potential for conferring macrolide and lincosamide resistance in the American foulbrood pathogen Paenibacillus larvae.</title>
        <authorList>
            <person name="Okamoto M."/>
            <person name="Kumagai M."/>
            <person name="Kanamori H."/>
            <person name="Takamatsu D."/>
        </authorList>
    </citation>
    <scope>NUCLEOTIDE SEQUENCE [LARGE SCALE GENOMIC DNA]</scope>
    <source>
        <strain evidence="2 3">J8TS2</strain>
    </source>
</reference>
<organism evidence="2 3">
    <name type="scientific">Lederbergia ruris</name>
    <dbReference type="NCBI Taxonomy" id="217495"/>
    <lineage>
        <taxon>Bacteria</taxon>
        <taxon>Bacillati</taxon>
        <taxon>Bacillota</taxon>
        <taxon>Bacilli</taxon>
        <taxon>Bacillales</taxon>
        <taxon>Bacillaceae</taxon>
        <taxon>Lederbergia</taxon>
    </lineage>
</organism>
<protein>
    <recommendedName>
        <fullName evidence="1">Nucleoside phosphorylase domain-containing protein</fullName>
    </recommendedName>
</protein>
<feature type="domain" description="Nucleoside phosphorylase" evidence="1">
    <location>
        <begin position="4"/>
        <end position="70"/>
    </location>
</feature>
<gene>
    <name evidence="2" type="ORF">J8TS2_29680</name>
</gene>